<reference evidence="1" key="1">
    <citation type="submission" date="2022-12" db="EMBL/GenBank/DDBJ databases">
        <authorList>
            <person name="Petersen C."/>
        </authorList>
    </citation>
    <scope>NUCLEOTIDE SEQUENCE</scope>
    <source>
        <strain evidence="1">IBT 3081</strain>
    </source>
</reference>
<keyword evidence="2" id="KW-1185">Reference proteome</keyword>
<name>A0A9W9SAQ0_9EURO</name>
<organism evidence="1 2">
    <name type="scientific">Penicillium concentricum</name>
    <dbReference type="NCBI Taxonomy" id="293559"/>
    <lineage>
        <taxon>Eukaryota</taxon>
        <taxon>Fungi</taxon>
        <taxon>Dikarya</taxon>
        <taxon>Ascomycota</taxon>
        <taxon>Pezizomycotina</taxon>
        <taxon>Eurotiomycetes</taxon>
        <taxon>Eurotiomycetidae</taxon>
        <taxon>Eurotiales</taxon>
        <taxon>Aspergillaceae</taxon>
        <taxon>Penicillium</taxon>
    </lineage>
</organism>
<dbReference type="AlphaFoldDB" id="A0A9W9SAQ0"/>
<evidence type="ECO:0000313" key="1">
    <source>
        <dbReference type="EMBL" id="KAJ5374535.1"/>
    </source>
</evidence>
<dbReference type="EMBL" id="JAPZBT010000002">
    <property type="protein sequence ID" value="KAJ5374535.1"/>
    <property type="molecule type" value="Genomic_DNA"/>
</dbReference>
<evidence type="ECO:0008006" key="3">
    <source>
        <dbReference type="Google" id="ProtNLM"/>
    </source>
</evidence>
<dbReference type="OrthoDB" id="341259at2759"/>
<comment type="caution">
    <text evidence="1">The sequence shown here is derived from an EMBL/GenBank/DDBJ whole genome shotgun (WGS) entry which is preliminary data.</text>
</comment>
<sequence>MEFSDFPLEIVYLIADSLELDSEISALSRTTRRLYNSLDSYLYQHNVRRYNSCALEWAALHGRASVTHKLLKAGAPPFATVYENMQPIWRLLMGTWMQMLSR</sequence>
<protein>
    <recommendedName>
        <fullName evidence="3">F-box domain-containing protein</fullName>
    </recommendedName>
</protein>
<dbReference type="Proteomes" id="UP001147752">
    <property type="component" value="Unassembled WGS sequence"/>
</dbReference>
<evidence type="ECO:0000313" key="2">
    <source>
        <dbReference type="Proteomes" id="UP001147752"/>
    </source>
</evidence>
<gene>
    <name evidence="1" type="ORF">N7517_006541</name>
</gene>
<accession>A0A9W9SAQ0</accession>
<dbReference type="RefSeq" id="XP_056580521.1">
    <property type="nucleotide sequence ID" value="XM_056724271.1"/>
</dbReference>
<dbReference type="GeneID" id="81463454"/>
<reference evidence="1" key="2">
    <citation type="journal article" date="2023" name="IMA Fungus">
        <title>Comparative genomic study of the Penicillium genus elucidates a diverse pangenome and 15 lateral gene transfer events.</title>
        <authorList>
            <person name="Petersen C."/>
            <person name="Sorensen T."/>
            <person name="Nielsen M.R."/>
            <person name="Sondergaard T.E."/>
            <person name="Sorensen J.L."/>
            <person name="Fitzpatrick D.A."/>
            <person name="Frisvad J.C."/>
            <person name="Nielsen K.L."/>
        </authorList>
    </citation>
    <scope>NUCLEOTIDE SEQUENCE</scope>
    <source>
        <strain evidence="1">IBT 3081</strain>
    </source>
</reference>
<proteinExistence type="predicted"/>